<protein>
    <recommendedName>
        <fullName evidence="7">RagB/SusD domain-containing protein</fullName>
    </recommendedName>
</protein>
<evidence type="ECO:0000256" key="2">
    <source>
        <dbReference type="ARBA" id="ARBA00006275"/>
    </source>
</evidence>
<feature type="domain" description="RagB/SusD" evidence="7">
    <location>
        <begin position="347"/>
        <end position="428"/>
    </location>
</feature>
<dbReference type="InterPro" id="IPR012944">
    <property type="entry name" value="SusD_RagB_dom"/>
</dbReference>
<evidence type="ECO:0000313" key="9">
    <source>
        <dbReference type="Proteomes" id="UP000217289"/>
    </source>
</evidence>
<evidence type="ECO:0000313" key="8">
    <source>
        <dbReference type="EMBL" id="ATB28758.1"/>
    </source>
</evidence>
<sequence length="457" mass="50158">MKIRDMKKMTKVALLLSTAMGLGGCDLTVPDLNRPSQDSLERTPTRSGVISAAVGLLVGNRSGVATQGGYVSMLGVLGRESYIMDSADPRYVGELLAGATLDSGSPAFGGAFWTAPYANIRNANTLLHALEVVDGVSDEEKEAFRGFAKTIQALDYLVLINTRDINGVVLDVDHPIGSPLAPIITDRDQVHAFIADLLDQARAHLQAGGTTFPFPLSSGFEDFDRPGEKMSIANFIKFNRAIKARVDVYRRKWAEALVDLEGSFLDINAPLNRGVYHAFGTGSGDTPDELNDPDIYAHPSIVTDAEYQEADPTLRDARVLSKVKLAKEPRKYQGVSSDYTFAHYPSATSPVPIIRNEELILLRAEASFQSGDTSEARTLLNFIRVTSGKLSELSGEGDIDYVTELLKQRRYSLLFEGGHRWIDMRRYGRLDELPIDVQGHSVHERFPVPIGETDARQ</sequence>
<keyword evidence="9" id="KW-1185">Reference proteome</keyword>
<dbReference type="KEGG" id="mbd:MEBOL_002207"/>
<comment type="similarity">
    <text evidence="2">Belongs to the SusD family.</text>
</comment>
<evidence type="ECO:0000256" key="4">
    <source>
        <dbReference type="ARBA" id="ARBA00023136"/>
    </source>
</evidence>
<feature type="chain" id="PRO_5012219531" description="RagB/SusD domain-containing protein" evidence="6">
    <location>
        <begin position="25"/>
        <end position="457"/>
    </location>
</feature>
<dbReference type="Gene3D" id="1.25.40.390">
    <property type="match status" value="1"/>
</dbReference>
<dbReference type="RefSeq" id="WP_095977410.1">
    <property type="nucleotide sequence ID" value="NZ_CP022163.1"/>
</dbReference>
<keyword evidence="5" id="KW-0998">Cell outer membrane</keyword>
<keyword evidence="4" id="KW-0472">Membrane</keyword>
<feature type="signal peptide" evidence="6">
    <location>
        <begin position="1"/>
        <end position="24"/>
    </location>
</feature>
<keyword evidence="3 6" id="KW-0732">Signal</keyword>
<dbReference type="GO" id="GO:0009279">
    <property type="term" value="C:cell outer membrane"/>
    <property type="evidence" value="ECO:0007669"/>
    <property type="project" value="UniProtKB-SubCell"/>
</dbReference>
<evidence type="ECO:0000256" key="1">
    <source>
        <dbReference type="ARBA" id="ARBA00004442"/>
    </source>
</evidence>
<dbReference type="Proteomes" id="UP000217289">
    <property type="component" value="Chromosome"/>
</dbReference>
<dbReference type="InterPro" id="IPR011990">
    <property type="entry name" value="TPR-like_helical_dom_sf"/>
</dbReference>
<proteinExistence type="inferred from homology"/>
<reference evidence="8 9" key="1">
    <citation type="submission" date="2017-06" db="EMBL/GenBank/DDBJ databases">
        <authorList>
            <person name="Kim H.J."/>
            <person name="Triplett B.A."/>
        </authorList>
    </citation>
    <scope>NUCLEOTIDE SEQUENCE [LARGE SCALE GENOMIC DNA]</scope>
    <source>
        <strain evidence="8 9">DSM 14713</strain>
    </source>
</reference>
<evidence type="ECO:0000259" key="7">
    <source>
        <dbReference type="Pfam" id="PF07980"/>
    </source>
</evidence>
<gene>
    <name evidence="8" type="ORF">MEBOL_002207</name>
</gene>
<dbReference type="Pfam" id="PF07980">
    <property type="entry name" value="SusD_RagB"/>
    <property type="match status" value="1"/>
</dbReference>
<evidence type="ECO:0000256" key="6">
    <source>
        <dbReference type="SAM" id="SignalP"/>
    </source>
</evidence>
<name>A0A250IC11_9BACT</name>
<dbReference type="OrthoDB" id="9794888at2"/>
<dbReference type="CDD" id="cd08977">
    <property type="entry name" value="SusD"/>
    <property type="match status" value="1"/>
</dbReference>
<dbReference type="PROSITE" id="PS51257">
    <property type="entry name" value="PROKAR_LIPOPROTEIN"/>
    <property type="match status" value="1"/>
</dbReference>
<evidence type="ECO:0000256" key="3">
    <source>
        <dbReference type="ARBA" id="ARBA00022729"/>
    </source>
</evidence>
<comment type="subcellular location">
    <subcellularLocation>
        <location evidence="1">Cell outer membrane</location>
    </subcellularLocation>
</comment>
<dbReference type="AlphaFoldDB" id="A0A250IC11"/>
<dbReference type="SUPFAM" id="SSF48452">
    <property type="entry name" value="TPR-like"/>
    <property type="match status" value="1"/>
</dbReference>
<organism evidence="8 9">
    <name type="scientific">Melittangium boletus DSM 14713</name>
    <dbReference type="NCBI Taxonomy" id="1294270"/>
    <lineage>
        <taxon>Bacteria</taxon>
        <taxon>Pseudomonadati</taxon>
        <taxon>Myxococcota</taxon>
        <taxon>Myxococcia</taxon>
        <taxon>Myxococcales</taxon>
        <taxon>Cystobacterineae</taxon>
        <taxon>Archangiaceae</taxon>
        <taxon>Melittangium</taxon>
    </lineage>
</organism>
<dbReference type="EMBL" id="CP022163">
    <property type="protein sequence ID" value="ATB28758.1"/>
    <property type="molecule type" value="Genomic_DNA"/>
</dbReference>
<evidence type="ECO:0000256" key="5">
    <source>
        <dbReference type="ARBA" id="ARBA00023237"/>
    </source>
</evidence>
<accession>A0A250IC11</accession>